<proteinExistence type="inferred from homology"/>
<comment type="similarity">
    <text evidence="1">Belongs to the glycosyltransferase 25 family.</text>
</comment>
<dbReference type="InterPro" id="IPR029044">
    <property type="entry name" value="Nucleotide-diphossugar_trans"/>
</dbReference>
<evidence type="ECO:0000256" key="3">
    <source>
        <dbReference type="ARBA" id="ARBA00022679"/>
    </source>
</evidence>
<organism evidence="5 6">
    <name type="scientific">Romanomermis culicivorax</name>
    <name type="common">Nematode worm</name>
    <dbReference type="NCBI Taxonomy" id="13658"/>
    <lineage>
        <taxon>Eukaryota</taxon>
        <taxon>Metazoa</taxon>
        <taxon>Ecdysozoa</taxon>
        <taxon>Nematoda</taxon>
        <taxon>Enoplea</taxon>
        <taxon>Dorylaimia</taxon>
        <taxon>Mermithida</taxon>
        <taxon>Mermithoidea</taxon>
        <taxon>Mermithidae</taxon>
        <taxon>Romanomermis</taxon>
    </lineage>
</organism>
<dbReference type="GO" id="GO:0050211">
    <property type="term" value="F:procollagen galactosyltransferase activity"/>
    <property type="evidence" value="ECO:0007669"/>
    <property type="project" value="TreeGrafter"/>
</dbReference>
<keyword evidence="4" id="KW-0472">Membrane</keyword>
<protein>
    <submittedName>
        <fullName evidence="6">Uncharacterized protein</fullName>
    </submittedName>
</protein>
<evidence type="ECO:0000313" key="6">
    <source>
        <dbReference type="WBParaSite" id="nRc.2.0.1.t41860-RA"/>
    </source>
</evidence>
<dbReference type="SUPFAM" id="SSF53448">
    <property type="entry name" value="Nucleotide-diphospho-sugar transferases"/>
    <property type="match status" value="1"/>
</dbReference>
<dbReference type="Proteomes" id="UP000887565">
    <property type="component" value="Unplaced"/>
</dbReference>
<evidence type="ECO:0000256" key="1">
    <source>
        <dbReference type="ARBA" id="ARBA00006721"/>
    </source>
</evidence>
<keyword evidence="2" id="KW-0328">Glycosyltransferase</keyword>
<dbReference type="PANTHER" id="PTHR10730">
    <property type="entry name" value="PROCOLLAGEN-LYSINE,2-OXOGLUTARATE 5-DIOXYGENASE/GLYCOSYLTRANSFERASE 25 FAMILY MEMBER"/>
    <property type="match status" value="1"/>
</dbReference>
<dbReference type="Gene3D" id="3.90.550.10">
    <property type="entry name" value="Spore Coat Polysaccharide Biosynthesis Protein SpsA, Chain A"/>
    <property type="match status" value="1"/>
</dbReference>
<sequence length="362" mass="42763">MKLFFSIAKFFSVFRFHFMVLSYIIFVLLYFRIYAENNPFPNDQSSRIDEWDRLPPTILICVLARNKAHTLPYFLGSLEDLDYPKDRISLFIRTDHNIDDTRAILDRWVDAVGEFYHKIDYKIDQEILEGGYKNERGPFDWSPPERHNHVIKLKQEALQAAKNQWADYIIYIDCDVFFTKKRVLQALISTRQSVVSPFLTGPTNEDFSFANFEIKEENPDSSSKFDFIFQREQPDIYRVDKVKSCVLIDLLTLKSRQISFESSKNNNSAADDDLLFESLESLNLHYFLDNRLRYGWILPPMRQNLADLKFDEENLRFLLTENLNDGPRDALLYSPFVEPILPPKTKFGFDEIFLINLKRRPD</sequence>
<dbReference type="InterPro" id="IPR050757">
    <property type="entry name" value="Collagen_mod_GT25"/>
</dbReference>
<keyword evidence="3" id="KW-0808">Transferase</keyword>
<dbReference type="Pfam" id="PF03452">
    <property type="entry name" value="Anp1"/>
    <property type="match status" value="1"/>
</dbReference>
<accession>A0A915KWE6</accession>
<keyword evidence="4" id="KW-1133">Transmembrane helix</keyword>
<reference evidence="6" key="1">
    <citation type="submission" date="2022-11" db="UniProtKB">
        <authorList>
            <consortium name="WormBaseParasite"/>
        </authorList>
    </citation>
    <scope>IDENTIFICATION</scope>
</reference>
<dbReference type="PANTHER" id="PTHR10730:SF53">
    <property type="entry name" value="GLYCOSYLTRANSFERASE 25 FAMILY MEMBER"/>
    <property type="match status" value="1"/>
</dbReference>
<feature type="transmembrane region" description="Helical" evidence="4">
    <location>
        <begin position="12"/>
        <end position="31"/>
    </location>
</feature>
<evidence type="ECO:0000256" key="2">
    <source>
        <dbReference type="ARBA" id="ARBA00022676"/>
    </source>
</evidence>
<evidence type="ECO:0000256" key="4">
    <source>
        <dbReference type="SAM" id="Phobius"/>
    </source>
</evidence>
<evidence type="ECO:0000313" key="5">
    <source>
        <dbReference type="Proteomes" id="UP000887565"/>
    </source>
</evidence>
<name>A0A915KWE6_ROMCU</name>
<dbReference type="WBParaSite" id="nRc.2.0.1.t41860-RA">
    <property type="protein sequence ID" value="nRc.2.0.1.t41860-RA"/>
    <property type="gene ID" value="nRc.2.0.1.g41860"/>
</dbReference>
<dbReference type="AlphaFoldDB" id="A0A915KWE6"/>
<keyword evidence="4" id="KW-0812">Transmembrane</keyword>
<dbReference type="OMA" id="VCNDEIY"/>
<keyword evidence="5" id="KW-1185">Reference proteome</keyword>